<comment type="similarity">
    <text evidence="2">Belongs to the ATG3 family.</text>
</comment>
<evidence type="ECO:0000256" key="6">
    <source>
        <dbReference type="ARBA" id="ARBA00022927"/>
    </source>
</evidence>
<dbReference type="GO" id="GO:0019776">
    <property type="term" value="F:Atg8-family ligase activity"/>
    <property type="evidence" value="ECO:0007669"/>
    <property type="project" value="TreeGrafter"/>
</dbReference>
<evidence type="ECO:0000256" key="4">
    <source>
        <dbReference type="ARBA" id="ARBA00022490"/>
    </source>
</evidence>
<keyword evidence="5" id="KW-0833">Ubl conjugation pathway</keyword>
<evidence type="ECO:0000256" key="7">
    <source>
        <dbReference type="ARBA" id="ARBA00023006"/>
    </source>
</evidence>
<dbReference type="GO" id="GO:0000045">
    <property type="term" value="P:autophagosome assembly"/>
    <property type="evidence" value="ECO:0007669"/>
    <property type="project" value="TreeGrafter"/>
</dbReference>
<evidence type="ECO:0000256" key="5">
    <source>
        <dbReference type="ARBA" id="ARBA00022786"/>
    </source>
</evidence>
<keyword evidence="3" id="KW-0813">Transport</keyword>
<dbReference type="GO" id="GO:0005829">
    <property type="term" value="C:cytosol"/>
    <property type="evidence" value="ECO:0007669"/>
    <property type="project" value="TreeGrafter"/>
</dbReference>
<reference evidence="9" key="1">
    <citation type="submission" date="2020-11" db="EMBL/GenBank/DDBJ databases">
        <title>Chlorella ohadii genome sequencing and assembly.</title>
        <authorList>
            <person name="Murik O."/>
            <person name="Treves H."/>
            <person name="Kedem I."/>
            <person name="Shotland Y."/>
            <person name="Kaplan A."/>
        </authorList>
    </citation>
    <scope>NUCLEOTIDE SEQUENCE</scope>
    <source>
        <strain evidence="9">1</strain>
    </source>
</reference>
<dbReference type="InterPro" id="IPR007135">
    <property type="entry name" value="Atg3/Atg10"/>
</dbReference>
<dbReference type="GO" id="GO:0061723">
    <property type="term" value="P:glycophagy"/>
    <property type="evidence" value="ECO:0007669"/>
    <property type="project" value="TreeGrafter"/>
</dbReference>
<feature type="region of interest" description="Disordered" evidence="8">
    <location>
        <begin position="109"/>
        <end position="207"/>
    </location>
</feature>
<proteinExistence type="inferred from homology"/>
<name>A0AAD5DJ33_9CHLO</name>
<comment type="caution">
    <text evidence="9">The sequence shown here is derived from an EMBL/GenBank/DDBJ whole genome shotgun (WGS) entry which is preliminary data.</text>
</comment>
<evidence type="ECO:0008006" key="11">
    <source>
        <dbReference type="Google" id="ProtNLM"/>
    </source>
</evidence>
<feature type="compositionally biased region" description="Low complexity" evidence="8">
    <location>
        <begin position="109"/>
        <end position="123"/>
    </location>
</feature>
<dbReference type="Pfam" id="PF03987">
    <property type="entry name" value="Autophagy_act_C"/>
    <property type="match status" value="1"/>
</dbReference>
<keyword evidence="6" id="KW-0653">Protein transport</keyword>
<evidence type="ECO:0000313" key="9">
    <source>
        <dbReference type="EMBL" id="KAI7837881.1"/>
    </source>
</evidence>
<comment type="subcellular location">
    <subcellularLocation>
        <location evidence="1">Cytoplasm</location>
    </subcellularLocation>
</comment>
<protein>
    <recommendedName>
        <fullName evidence="11">Autophagy-related protein 3</fullName>
    </recommendedName>
</protein>
<dbReference type="AlphaFoldDB" id="A0AAD5DJ33"/>
<organism evidence="9 10">
    <name type="scientific">Chlorella ohadii</name>
    <dbReference type="NCBI Taxonomy" id="2649997"/>
    <lineage>
        <taxon>Eukaryota</taxon>
        <taxon>Viridiplantae</taxon>
        <taxon>Chlorophyta</taxon>
        <taxon>core chlorophytes</taxon>
        <taxon>Trebouxiophyceae</taxon>
        <taxon>Chlorellales</taxon>
        <taxon>Chlorellaceae</taxon>
        <taxon>Chlorella clade</taxon>
        <taxon>Chlorella</taxon>
    </lineage>
</organism>
<dbReference type="GO" id="GO:0015031">
    <property type="term" value="P:protein transport"/>
    <property type="evidence" value="ECO:0007669"/>
    <property type="project" value="UniProtKB-KW"/>
</dbReference>
<dbReference type="EMBL" id="JADXDR010000142">
    <property type="protein sequence ID" value="KAI7837881.1"/>
    <property type="molecule type" value="Genomic_DNA"/>
</dbReference>
<sequence>MRSFVHSVYKAASEAVLPVKSKSSFKEDGKLTPEEFLQAGDYLVHTCPTWAWEGGDAKKAATYLPPGKQYLITRNVPCLRRAAAVEEYGAREEQEVEADEGGEGWVTASQAAPGAATAGATTTNEDGFEEIPSVDDAAGGSSGAGAGGAAAAGEGGAEEGAEEEEEEDVPDIADLDLEEEEDEAAARPAAAASSAAAGSGGGAGGGEHILRTRTYDLLITYDKHYAVPRFWLIGYDENRQPLTPAQVLEDVSEEHARKTVTMEPHPHGGAGVQARGFGAEHAYCRLALAASIHPCQHANVMHKLSERVAGESGEGFQLDRYLVLFLKFIASVVPTIEYDYTMAAGGQQ</sequence>
<dbReference type="PANTHER" id="PTHR12866:SF2">
    <property type="entry name" value="UBIQUITIN-LIKE-CONJUGATING ENZYME ATG3"/>
    <property type="match status" value="1"/>
</dbReference>
<dbReference type="GO" id="GO:0000407">
    <property type="term" value="C:phagophore assembly site"/>
    <property type="evidence" value="ECO:0007669"/>
    <property type="project" value="TreeGrafter"/>
</dbReference>
<keyword evidence="4" id="KW-0963">Cytoplasm</keyword>
<feature type="compositionally biased region" description="Low complexity" evidence="8">
    <location>
        <begin position="186"/>
        <end position="197"/>
    </location>
</feature>
<evidence type="ECO:0000256" key="2">
    <source>
        <dbReference type="ARBA" id="ARBA00007683"/>
    </source>
</evidence>
<evidence type="ECO:0000256" key="3">
    <source>
        <dbReference type="ARBA" id="ARBA00022448"/>
    </source>
</evidence>
<dbReference type="Proteomes" id="UP001205105">
    <property type="component" value="Unassembled WGS sequence"/>
</dbReference>
<keyword evidence="7" id="KW-0072">Autophagy</keyword>
<evidence type="ECO:0000313" key="10">
    <source>
        <dbReference type="Proteomes" id="UP001205105"/>
    </source>
</evidence>
<evidence type="ECO:0000256" key="1">
    <source>
        <dbReference type="ARBA" id="ARBA00004496"/>
    </source>
</evidence>
<feature type="compositionally biased region" description="Gly residues" evidence="8">
    <location>
        <begin position="140"/>
        <end position="155"/>
    </location>
</feature>
<accession>A0AAD5DJ33</accession>
<gene>
    <name evidence="9" type="ORF">COHA_008368</name>
</gene>
<feature type="compositionally biased region" description="Gly residues" evidence="8">
    <location>
        <begin position="198"/>
        <end position="207"/>
    </location>
</feature>
<keyword evidence="10" id="KW-1185">Reference proteome</keyword>
<evidence type="ECO:0000256" key="8">
    <source>
        <dbReference type="SAM" id="MobiDB-lite"/>
    </source>
</evidence>
<dbReference type="GO" id="GO:0000422">
    <property type="term" value="P:autophagy of mitochondrion"/>
    <property type="evidence" value="ECO:0007669"/>
    <property type="project" value="TreeGrafter"/>
</dbReference>
<feature type="compositionally biased region" description="Acidic residues" evidence="8">
    <location>
        <begin position="156"/>
        <end position="183"/>
    </location>
</feature>
<dbReference type="PANTHER" id="PTHR12866">
    <property type="entry name" value="UBIQUITIN-LIKE-CONJUGATING ENZYME ATG3"/>
    <property type="match status" value="1"/>
</dbReference>
<dbReference type="GO" id="GO:0044804">
    <property type="term" value="P:nucleophagy"/>
    <property type="evidence" value="ECO:0007669"/>
    <property type="project" value="TreeGrafter"/>
</dbReference>